<dbReference type="Proteomes" id="UP001152795">
    <property type="component" value="Unassembled WGS sequence"/>
</dbReference>
<feature type="compositionally biased region" description="Polar residues" evidence="1">
    <location>
        <begin position="29"/>
        <end position="47"/>
    </location>
</feature>
<comment type="caution">
    <text evidence="2">The sequence shown here is derived from an EMBL/GenBank/DDBJ whole genome shotgun (WGS) entry which is preliminary data.</text>
</comment>
<feature type="region of interest" description="Disordered" evidence="1">
    <location>
        <begin position="106"/>
        <end position="132"/>
    </location>
</feature>
<sequence length="132" mass="14457">RPLLPNSESAVHNNNDNDKHNNHSTNTNVESYSNQTNAYADTNTLFSETPEVNPPANTSKSGDTTSHTQVLVEENTTEALMVELMNDDDIDMETDPTTEQILLGPDVDNINHNTATNNKAQNSSDSTGLWKA</sequence>
<feature type="region of interest" description="Disordered" evidence="1">
    <location>
        <begin position="1"/>
        <end position="67"/>
    </location>
</feature>
<evidence type="ECO:0000313" key="2">
    <source>
        <dbReference type="EMBL" id="CAB4019230.1"/>
    </source>
</evidence>
<reference evidence="2" key="1">
    <citation type="submission" date="2020-04" db="EMBL/GenBank/DDBJ databases">
        <authorList>
            <person name="Alioto T."/>
            <person name="Alioto T."/>
            <person name="Gomez Garrido J."/>
        </authorList>
    </citation>
    <scope>NUCLEOTIDE SEQUENCE</scope>
    <source>
        <strain evidence="2">A484AB</strain>
    </source>
</reference>
<gene>
    <name evidence="2" type="ORF">PACLA_8A036774</name>
</gene>
<proteinExistence type="predicted"/>
<feature type="non-terminal residue" evidence="2">
    <location>
        <position position="1"/>
    </location>
</feature>
<protein>
    <submittedName>
        <fullName evidence="2">Uncharacterized protein</fullName>
    </submittedName>
</protein>
<feature type="compositionally biased region" description="Polar residues" evidence="1">
    <location>
        <begin position="110"/>
        <end position="132"/>
    </location>
</feature>
<evidence type="ECO:0000313" key="3">
    <source>
        <dbReference type="Proteomes" id="UP001152795"/>
    </source>
</evidence>
<accession>A0A7D9J1W3</accession>
<dbReference type="AlphaFoldDB" id="A0A7D9J1W3"/>
<organism evidence="2 3">
    <name type="scientific">Paramuricea clavata</name>
    <name type="common">Red gorgonian</name>
    <name type="synonym">Violescent sea-whip</name>
    <dbReference type="NCBI Taxonomy" id="317549"/>
    <lineage>
        <taxon>Eukaryota</taxon>
        <taxon>Metazoa</taxon>
        <taxon>Cnidaria</taxon>
        <taxon>Anthozoa</taxon>
        <taxon>Octocorallia</taxon>
        <taxon>Malacalcyonacea</taxon>
        <taxon>Plexauridae</taxon>
        <taxon>Paramuricea</taxon>
    </lineage>
</organism>
<dbReference type="EMBL" id="CACRXK020010363">
    <property type="protein sequence ID" value="CAB4019230.1"/>
    <property type="molecule type" value="Genomic_DNA"/>
</dbReference>
<feature type="compositionally biased region" description="Polar residues" evidence="1">
    <location>
        <begin position="1"/>
        <end position="11"/>
    </location>
</feature>
<keyword evidence="3" id="KW-1185">Reference proteome</keyword>
<evidence type="ECO:0000256" key="1">
    <source>
        <dbReference type="SAM" id="MobiDB-lite"/>
    </source>
</evidence>
<feature type="compositionally biased region" description="Polar residues" evidence="1">
    <location>
        <begin position="55"/>
        <end position="67"/>
    </location>
</feature>
<name>A0A7D9J1W3_PARCT</name>